<feature type="non-terminal residue" evidence="3">
    <location>
        <position position="95"/>
    </location>
</feature>
<name>A0A835LTX6_9MAGN</name>
<protein>
    <recommendedName>
        <fullName evidence="5">K Homology domain-containing protein</fullName>
    </recommendedName>
</protein>
<dbReference type="Proteomes" id="UP000631114">
    <property type="component" value="Unassembled WGS sequence"/>
</dbReference>
<dbReference type="PROSITE" id="PS50084">
    <property type="entry name" value="KH_TYPE_1"/>
    <property type="match status" value="1"/>
</dbReference>
<comment type="caution">
    <text evidence="3">The sequence shown here is derived from an EMBL/GenBank/DDBJ whole genome shotgun (WGS) entry which is preliminary data.</text>
</comment>
<evidence type="ECO:0000256" key="1">
    <source>
        <dbReference type="PROSITE-ProRule" id="PRU00117"/>
    </source>
</evidence>
<keyword evidence="2" id="KW-0472">Membrane</keyword>
<sequence length="95" mass="10267">MGRTFDGMLQTCTSKHEVGNPISRDGPVASLFTPRELVELSWMITFVTSTIVNTLGIMAMVHIHQSHMRAEMLIPANAVGKVMGRGGGNLANISK</sequence>
<accession>A0A835LTX6</accession>
<dbReference type="AlphaFoldDB" id="A0A835LTX6"/>
<keyword evidence="2" id="KW-1133">Transmembrane helix</keyword>
<keyword evidence="2" id="KW-0812">Transmembrane</keyword>
<evidence type="ECO:0000256" key="2">
    <source>
        <dbReference type="SAM" id="Phobius"/>
    </source>
</evidence>
<feature type="transmembrane region" description="Helical" evidence="2">
    <location>
        <begin position="40"/>
        <end position="63"/>
    </location>
</feature>
<dbReference type="GO" id="GO:0003723">
    <property type="term" value="F:RNA binding"/>
    <property type="evidence" value="ECO:0007669"/>
    <property type="project" value="UniProtKB-UniRule"/>
</dbReference>
<evidence type="ECO:0000313" key="3">
    <source>
        <dbReference type="EMBL" id="KAF9607435.1"/>
    </source>
</evidence>
<keyword evidence="1" id="KW-0694">RNA-binding</keyword>
<keyword evidence="4" id="KW-1185">Reference proteome</keyword>
<evidence type="ECO:0008006" key="5">
    <source>
        <dbReference type="Google" id="ProtNLM"/>
    </source>
</evidence>
<reference evidence="3 4" key="1">
    <citation type="submission" date="2020-10" db="EMBL/GenBank/DDBJ databases">
        <title>The Coptis chinensis genome and diversification of protoberbering-type alkaloids.</title>
        <authorList>
            <person name="Wang B."/>
            <person name="Shu S."/>
            <person name="Song C."/>
            <person name="Liu Y."/>
        </authorList>
    </citation>
    <scope>NUCLEOTIDE SEQUENCE [LARGE SCALE GENOMIC DNA]</scope>
    <source>
        <strain evidence="3">HL-2020</strain>
        <tissue evidence="3">Leaf</tissue>
    </source>
</reference>
<evidence type="ECO:0000313" key="4">
    <source>
        <dbReference type="Proteomes" id="UP000631114"/>
    </source>
</evidence>
<dbReference type="EMBL" id="JADFTS010000005">
    <property type="protein sequence ID" value="KAF9607435.1"/>
    <property type="molecule type" value="Genomic_DNA"/>
</dbReference>
<proteinExistence type="predicted"/>
<gene>
    <name evidence="3" type="ORF">IFM89_035573</name>
</gene>
<organism evidence="3 4">
    <name type="scientific">Coptis chinensis</name>
    <dbReference type="NCBI Taxonomy" id="261450"/>
    <lineage>
        <taxon>Eukaryota</taxon>
        <taxon>Viridiplantae</taxon>
        <taxon>Streptophyta</taxon>
        <taxon>Embryophyta</taxon>
        <taxon>Tracheophyta</taxon>
        <taxon>Spermatophyta</taxon>
        <taxon>Magnoliopsida</taxon>
        <taxon>Ranunculales</taxon>
        <taxon>Ranunculaceae</taxon>
        <taxon>Coptidoideae</taxon>
        <taxon>Coptis</taxon>
    </lineage>
</organism>